<dbReference type="STRING" id="1150600.ADIARSV_2910"/>
<gene>
    <name evidence="1" type="ORF">ADIARSV_2910</name>
</gene>
<organism evidence="1 2">
    <name type="scientific">Arcticibacter svalbardensis MN12-7</name>
    <dbReference type="NCBI Taxonomy" id="1150600"/>
    <lineage>
        <taxon>Bacteria</taxon>
        <taxon>Pseudomonadati</taxon>
        <taxon>Bacteroidota</taxon>
        <taxon>Sphingobacteriia</taxon>
        <taxon>Sphingobacteriales</taxon>
        <taxon>Sphingobacteriaceae</taxon>
        <taxon>Arcticibacter</taxon>
    </lineage>
</organism>
<sequence length="79" mass="8940">MVGHKELTNDAESVNESLAWFEIASDDGKWIKAEAKIISKNEVEVYFSEVAIPVNVRYAWYSYPEKEGFPAAILSSEKL</sequence>
<protein>
    <submittedName>
        <fullName evidence="1">Sialic acid-specific 9-O-acetylesterase</fullName>
    </submittedName>
</protein>
<comment type="caution">
    <text evidence="1">The sequence shown here is derived from an EMBL/GenBank/DDBJ whole genome shotgun (WGS) entry which is preliminary data.</text>
</comment>
<dbReference type="Proteomes" id="UP000014174">
    <property type="component" value="Unassembled WGS sequence"/>
</dbReference>
<keyword evidence="2" id="KW-1185">Reference proteome</keyword>
<dbReference type="EMBL" id="AQPN01000101">
    <property type="protein sequence ID" value="EOR93917.1"/>
    <property type="molecule type" value="Genomic_DNA"/>
</dbReference>
<reference evidence="1 2" key="1">
    <citation type="journal article" date="2013" name="Genome Announc.">
        <title>Draft Genome Sequence of Arcticibacter svalbardensis Strain MN12-7T, a Member of the Family Sphingobacteriaceae Isolated from an Arctic Soil Sample.</title>
        <authorList>
            <person name="Shivaji S."/>
            <person name="Ara S."/>
            <person name="Prasad S."/>
            <person name="Manasa B.P."/>
            <person name="Begum Z."/>
            <person name="Singh A."/>
            <person name="Kumar Pinnaka A."/>
        </authorList>
    </citation>
    <scope>NUCLEOTIDE SEQUENCE [LARGE SCALE GENOMIC DNA]</scope>
    <source>
        <strain evidence="1 2">MN12-7</strain>
    </source>
</reference>
<evidence type="ECO:0000313" key="2">
    <source>
        <dbReference type="Proteomes" id="UP000014174"/>
    </source>
</evidence>
<dbReference type="AlphaFoldDB" id="R9GPZ9"/>
<proteinExistence type="predicted"/>
<name>R9GPZ9_9SPHI</name>
<evidence type="ECO:0000313" key="1">
    <source>
        <dbReference type="EMBL" id="EOR93917.1"/>
    </source>
</evidence>
<accession>R9GPZ9</accession>